<sequence>MFLNVKSTFIALFLISLSYTLLYGVNAIAVPKVEGLIKRENKRDLCKGFKISLPQSFKNNSEIKCEWSTESSAIYYIWDLELFKADDGKQLAILWNDGFQMKNYHASADITIYSPSDIELPATFFARSWANTTSWSTCFGVRH</sequence>
<protein>
    <submittedName>
        <fullName evidence="1">10102_t:CDS:1</fullName>
    </submittedName>
</protein>
<gene>
    <name evidence="1" type="ORF">DERYTH_LOCUS21209</name>
</gene>
<dbReference type="Proteomes" id="UP000789405">
    <property type="component" value="Unassembled WGS sequence"/>
</dbReference>
<dbReference type="EMBL" id="CAJVPY010026567">
    <property type="protein sequence ID" value="CAG8789959.1"/>
    <property type="molecule type" value="Genomic_DNA"/>
</dbReference>
<keyword evidence="2" id="KW-1185">Reference proteome</keyword>
<organism evidence="1 2">
    <name type="scientific">Dentiscutata erythropus</name>
    <dbReference type="NCBI Taxonomy" id="1348616"/>
    <lineage>
        <taxon>Eukaryota</taxon>
        <taxon>Fungi</taxon>
        <taxon>Fungi incertae sedis</taxon>
        <taxon>Mucoromycota</taxon>
        <taxon>Glomeromycotina</taxon>
        <taxon>Glomeromycetes</taxon>
        <taxon>Diversisporales</taxon>
        <taxon>Gigasporaceae</taxon>
        <taxon>Dentiscutata</taxon>
    </lineage>
</organism>
<evidence type="ECO:0000313" key="1">
    <source>
        <dbReference type="EMBL" id="CAG8789959.1"/>
    </source>
</evidence>
<evidence type="ECO:0000313" key="2">
    <source>
        <dbReference type="Proteomes" id="UP000789405"/>
    </source>
</evidence>
<dbReference type="AlphaFoldDB" id="A0A9N9JNF5"/>
<comment type="caution">
    <text evidence="1">The sequence shown here is derived from an EMBL/GenBank/DDBJ whole genome shotgun (WGS) entry which is preliminary data.</text>
</comment>
<reference evidence="1" key="1">
    <citation type="submission" date="2021-06" db="EMBL/GenBank/DDBJ databases">
        <authorList>
            <person name="Kallberg Y."/>
            <person name="Tangrot J."/>
            <person name="Rosling A."/>
        </authorList>
    </citation>
    <scope>NUCLEOTIDE SEQUENCE</scope>
    <source>
        <strain evidence="1">MA453B</strain>
    </source>
</reference>
<dbReference type="OrthoDB" id="10432133at2759"/>
<feature type="non-terminal residue" evidence="1">
    <location>
        <position position="143"/>
    </location>
</feature>
<accession>A0A9N9JNF5</accession>
<proteinExistence type="predicted"/>
<name>A0A9N9JNF5_9GLOM</name>